<dbReference type="EMBL" id="GBXM01039233">
    <property type="protein sequence ID" value="JAH69344.1"/>
    <property type="molecule type" value="Transcribed_RNA"/>
</dbReference>
<name>A0A0E9UU09_ANGAN</name>
<proteinExistence type="predicted"/>
<evidence type="ECO:0000313" key="1">
    <source>
        <dbReference type="EMBL" id="JAH69344.1"/>
    </source>
</evidence>
<reference evidence="1" key="2">
    <citation type="journal article" date="2015" name="Fish Shellfish Immunol.">
        <title>Early steps in the European eel (Anguilla anguilla)-Vibrio vulnificus interaction in the gills: Role of the RtxA13 toxin.</title>
        <authorList>
            <person name="Callol A."/>
            <person name="Pajuelo D."/>
            <person name="Ebbesson L."/>
            <person name="Teles M."/>
            <person name="MacKenzie S."/>
            <person name="Amaro C."/>
        </authorList>
    </citation>
    <scope>NUCLEOTIDE SEQUENCE</scope>
</reference>
<sequence>MSARVLGVRWGNDTQ</sequence>
<protein>
    <submittedName>
        <fullName evidence="1">Uncharacterized protein</fullName>
    </submittedName>
</protein>
<organism evidence="1">
    <name type="scientific">Anguilla anguilla</name>
    <name type="common">European freshwater eel</name>
    <name type="synonym">Muraena anguilla</name>
    <dbReference type="NCBI Taxonomy" id="7936"/>
    <lineage>
        <taxon>Eukaryota</taxon>
        <taxon>Metazoa</taxon>
        <taxon>Chordata</taxon>
        <taxon>Craniata</taxon>
        <taxon>Vertebrata</taxon>
        <taxon>Euteleostomi</taxon>
        <taxon>Actinopterygii</taxon>
        <taxon>Neopterygii</taxon>
        <taxon>Teleostei</taxon>
        <taxon>Anguilliformes</taxon>
        <taxon>Anguillidae</taxon>
        <taxon>Anguilla</taxon>
    </lineage>
</organism>
<accession>A0A0E9UU09</accession>
<reference evidence="1" key="1">
    <citation type="submission" date="2014-11" db="EMBL/GenBank/DDBJ databases">
        <authorList>
            <person name="Amaro Gonzalez C."/>
        </authorList>
    </citation>
    <scope>NUCLEOTIDE SEQUENCE</scope>
</reference>